<keyword evidence="1" id="KW-0175">Coiled coil</keyword>
<evidence type="ECO:0000256" key="1">
    <source>
        <dbReference type="SAM" id="Coils"/>
    </source>
</evidence>
<feature type="compositionally biased region" description="Basic and acidic residues" evidence="2">
    <location>
        <begin position="411"/>
        <end position="425"/>
    </location>
</feature>
<evidence type="ECO:0000259" key="3">
    <source>
        <dbReference type="Pfam" id="PF15456"/>
    </source>
</evidence>
<evidence type="ECO:0000256" key="2">
    <source>
        <dbReference type="SAM" id="MobiDB-lite"/>
    </source>
</evidence>
<gene>
    <name evidence="4" type="ORF">SLS62_004111</name>
</gene>
<name>A0AAN9UVM2_9PEZI</name>
<evidence type="ECO:0000313" key="4">
    <source>
        <dbReference type="EMBL" id="KAK7754012.1"/>
    </source>
</evidence>
<comment type="caution">
    <text evidence="4">The sequence shown here is derived from an EMBL/GenBank/DDBJ whole genome shotgun (WGS) entry which is preliminary data.</text>
</comment>
<dbReference type="EMBL" id="JAKJXP020000024">
    <property type="protein sequence ID" value="KAK7754012.1"/>
    <property type="molecule type" value="Genomic_DNA"/>
</dbReference>
<proteinExistence type="predicted"/>
<protein>
    <recommendedName>
        <fullName evidence="3">Up-regulated during septation protein 1 domain-containing protein</fullName>
    </recommendedName>
</protein>
<feature type="compositionally biased region" description="Polar residues" evidence="2">
    <location>
        <begin position="365"/>
        <end position="377"/>
    </location>
</feature>
<feature type="compositionally biased region" description="Low complexity" evidence="2">
    <location>
        <begin position="489"/>
        <end position="505"/>
    </location>
</feature>
<dbReference type="Proteomes" id="UP001320420">
    <property type="component" value="Unassembled WGS sequence"/>
</dbReference>
<feature type="compositionally biased region" description="Polar residues" evidence="2">
    <location>
        <begin position="186"/>
        <end position="197"/>
    </location>
</feature>
<keyword evidence="5" id="KW-1185">Reference proteome</keyword>
<sequence>MAQPEPRKYQLFPKDRLPAPPVIVRQLENEPPVPVPVASTTEKSEKSSIASDLRQRIKEHNLNRRRKISVQELGPMTTVQEVPMDSPRKKSTTRLKANGSHQDLANLPSKVDESPKTRTPFTPYTPMSGCLSNATPRSATTAMTASSLPTPISAPADRRASPHPWDKPVLPSSDTGSRQAADATSIPKSETRSSSRSPPAGSHKRNQSDSGSIMERGRPRRRYDGSTVGGCHKRCASKRSVSNERQAFETLPQGWKSSEAASKMDQAEINHLKKQAIGQALRFEVLRKEDVEAKFSYESMLKQEEALAELDASIDDWVNKLEHAENRRTRVRQKLLEHVAAAAALWNTTDSEVSGAQLPAVPGSDLSTPPQSPSKASVCSDCGSPPSPSPQRVVARVPSVIPELPGEEEDSNKRFTSRDPEEQSALKRMESIRIYADSDVYKLLADVESEFTEMNGQGVTSPGIADEKRALHRAHSHDVLMGSSKTGNTTTTTTTITTTTTQAPNSPAPSPSPSRASPKSDEGLFLTAAVFKPE</sequence>
<dbReference type="Pfam" id="PF15456">
    <property type="entry name" value="Uds1"/>
    <property type="match status" value="1"/>
</dbReference>
<feature type="compositionally biased region" description="Basic and acidic residues" evidence="2">
    <location>
        <begin position="53"/>
        <end position="62"/>
    </location>
</feature>
<evidence type="ECO:0000313" key="5">
    <source>
        <dbReference type="Proteomes" id="UP001320420"/>
    </source>
</evidence>
<feature type="region of interest" description="Disordered" evidence="2">
    <location>
        <begin position="480"/>
        <end position="534"/>
    </location>
</feature>
<feature type="domain" description="Up-regulated during septation protein 1" evidence="3">
    <location>
        <begin position="293"/>
        <end position="344"/>
    </location>
</feature>
<feature type="coiled-coil region" evidence="1">
    <location>
        <begin position="307"/>
        <end position="334"/>
    </location>
</feature>
<dbReference type="InterPro" id="IPR029191">
    <property type="entry name" value="Uds1"/>
</dbReference>
<dbReference type="AlphaFoldDB" id="A0AAN9UVM2"/>
<feature type="region of interest" description="Disordered" evidence="2">
    <location>
        <begin position="25"/>
        <end position="264"/>
    </location>
</feature>
<reference evidence="4 5" key="1">
    <citation type="submission" date="2024-02" db="EMBL/GenBank/DDBJ databases">
        <title>De novo assembly and annotation of 12 fungi associated with fruit tree decline syndrome in Ontario, Canada.</title>
        <authorList>
            <person name="Sulman M."/>
            <person name="Ellouze W."/>
            <person name="Ilyukhin E."/>
        </authorList>
    </citation>
    <scope>NUCLEOTIDE SEQUENCE [LARGE SCALE GENOMIC DNA]</scope>
    <source>
        <strain evidence="4 5">M11/M66-122</strain>
    </source>
</reference>
<feature type="compositionally biased region" description="Basic and acidic residues" evidence="2">
    <location>
        <begin position="156"/>
        <end position="166"/>
    </location>
</feature>
<organism evidence="4 5">
    <name type="scientific">Diatrype stigma</name>
    <dbReference type="NCBI Taxonomy" id="117547"/>
    <lineage>
        <taxon>Eukaryota</taxon>
        <taxon>Fungi</taxon>
        <taxon>Dikarya</taxon>
        <taxon>Ascomycota</taxon>
        <taxon>Pezizomycotina</taxon>
        <taxon>Sordariomycetes</taxon>
        <taxon>Xylariomycetidae</taxon>
        <taxon>Xylariales</taxon>
        <taxon>Diatrypaceae</taxon>
        <taxon>Diatrype</taxon>
    </lineage>
</organism>
<accession>A0AAN9UVM2</accession>
<feature type="compositionally biased region" description="Polar residues" evidence="2">
    <location>
        <begin position="130"/>
        <end position="150"/>
    </location>
</feature>
<feature type="region of interest" description="Disordered" evidence="2">
    <location>
        <begin position="356"/>
        <end position="425"/>
    </location>
</feature>